<gene>
    <name evidence="1" type="ORF">GCM10010201_15890</name>
</gene>
<evidence type="ECO:0000313" key="1">
    <source>
        <dbReference type="EMBL" id="GAA2519563.1"/>
    </source>
</evidence>
<reference evidence="2" key="1">
    <citation type="journal article" date="2019" name="Int. J. Syst. Evol. Microbiol.">
        <title>The Global Catalogue of Microorganisms (GCM) 10K type strain sequencing project: providing services to taxonomists for standard genome sequencing and annotation.</title>
        <authorList>
            <consortium name="The Broad Institute Genomics Platform"/>
            <consortium name="The Broad Institute Genome Sequencing Center for Infectious Disease"/>
            <person name="Wu L."/>
            <person name="Ma J."/>
        </authorList>
    </citation>
    <scope>NUCLEOTIDE SEQUENCE [LARGE SCALE GENOMIC DNA]</scope>
    <source>
        <strain evidence="2">JCM 3367</strain>
    </source>
</reference>
<dbReference type="EMBL" id="BAAARY010000005">
    <property type="protein sequence ID" value="GAA2519563.1"/>
    <property type="molecule type" value="Genomic_DNA"/>
</dbReference>
<comment type="caution">
    <text evidence="1">The sequence shown here is derived from an EMBL/GenBank/DDBJ whole genome shotgun (WGS) entry which is preliminary data.</text>
</comment>
<accession>A0ABP6ANN2</accession>
<protein>
    <submittedName>
        <fullName evidence="1">Uncharacterized protein</fullName>
    </submittedName>
</protein>
<evidence type="ECO:0000313" key="2">
    <source>
        <dbReference type="Proteomes" id="UP001499978"/>
    </source>
</evidence>
<proteinExistence type="predicted"/>
<dbReference type="RefSeq" id="WP_344170557.1">
    <property type="nucleotide sequence ID" value="NZ_BAAARY010000005.1"/>
</dbReference>
<sequence length="206" mass="22568">MFLQAIIGEVADLDDLRASLRRWMTDLAPHATGWQGGTAGVTADGTFVGLVRFDTVAAARRNSDRPEQHQWWMETAKAFAAEPRFLDCDRVAEYLGGPSQQAGFVQVILSHGANFERLNSLMAPYSGMMREQRPDILGGISGATADNQFVDTVYFTSEAAARAGEAKPALPELADVMAEYDQLMTIDRYLDIADPWHFSPGTPVPS</sequence>
<keyword evidence="2" id="KW-1185">Reference proteome</keyword>
<name>A0ABP6ANN2_9ACTN</name>
<dbReference type="Proteomes" id="UP001499978">
    <property type="component" value="Unassembled WGS sequence"/>
</dbReference>
<organism evidence="1 2">
    <name type="scientific">Pilimelia columellifera subsp. columellifera</name>
    <dbReference type="NCBI Taxonomy" id="706583"/>
    <lineage>
        <taxon>Bacteria</taxon>
        <taxon>Bacillati</taxon>
        <taxon>Actinomycetota</taxon>
        <taxon>Actinomycetes</taxon>
        <taxon>Micromonosporales</taxon>
        <taxon>Micromonosporaceae</taxon>
        <taxon>Pilimelia</taxon>
    </lineage>
</organism>